<dbReference type="EMBL" id="CAJNOR010006090">
    <property type="protein sequence ID" value="CAF1585324.1"/>
    <property type="molecule type" value="Genomic_DNA"/>
</dbReference>
<comment type="caution">
    <text evidence="1">The sequence shown here is derived from an EMBL/GenBank/DDBJ whole genome shotgun (WGS) entry which is preliminary data.</text>
</comment>
<dbReference type="Proteomes" id="UP000663828">
    <property type="component" value="Unassembled WGS sequence"/>
</dbReference>
<sequence>MNKTYRKYNGTVTTVTLSMDPNQTVIDSSSLDDICQNFH</sequence>
<keyword evidence="2" id="KW-1185">Reference proteome</keyword>
<dbReference type="AlphaFoldDB" id="A0A815ZP28"/>
<accession>A0A815ZP28</accession>
<evidence type="ECO:0000313" key="2">
    <source>
        <dbReference type="Proteomes" id="UP000663828"/>
    </source>
</evidence>
<organism evidence="1 2">
    <name type="scientific">Adineta ricciae</name>
    <name type="common">Rotifer</name>
    <dbReference type="NCBI Taxonomy" id="249248"/>
    <lineage>
        <taxon>Eukaryota</taxon>
        <taxon>Metazoa</taxon>
        <taxon>Spiralia</taxon>
        <taxon>Gnathifera</taxon>
        <taxon>Rotifera</taxon>
        <taxon>Eurotatoria</taxon>
        <taxon>Bdelloidea</taxon>
        <taxon>Adinetida</taxon>
        <taxon>Adinetidae</taxon>
        <taxon>Adineta</taxon>
    </lineage>
</organism>
<gene>
    <name evidence="1" type="ORF">XAT740_LOCUS45959</name>
</gene>
<proteinExistence type="predicted"/>
<reference evidence="1" key="1">
    <citation type="submission" date="2021-02" db="EMBL/GenBank/DDBJ databases">
        <authorList>
            <person name="Nowell W R."/>
        </authorList>
    </citation>
    <scope>NUCLEOTIDE SEQUENCE</scope>
</reference>
<protein>
    <submittedName>
        <fullName evidence="1">Uncharacterized protein</fullName>
    </submittedName>
</protein>
<name>A0A815ZP28_ADIRI</name>
<feature type="non-terminal residue" evidence="1">
    <location>
        <position position="39"/>
    </location>
</feature>
<evidence type="ECO:0000313" key="1">
    <source>
        <dbReference type="EMBL" id="CAF1585324.1"/>
    </source>
</evidence>